<dbReference type="InterPro" id="IPR027417">
    <property type="entry name" value="P-loop_NTPase"/>
</dbReference>
<gene>
    <name evidence="4" type="ORF">PVAND_008584</name>
</gene>
<evidence type="ECO:0000313" key="4">
    <source>
        <dbReference type="EMBL" id="KAG5678969.1"/>
    </source>
</evidence>
<sequence length="322" mass="38959">MFNYKNLDDDEFAKKVITPTTYNYVDIIDPKNPKNHCVLIKNYQKIAEKIKNFKIYKDDVWIMSFPKSGTTWTQEMAWLLNNNLDFEKSKEDLVSRYIFLEFEGILYSNLDATFDKYVANAQKPRYIKCHLPVFMLPDELWTIKPKIIYTVRNPKDVIVSFYHHYRHLQGYSGTLHDFINAFVNDKVSYSPMNEHVLEYWKLSKKYENILFLFYEDRIRNLEQEVKKVAKFLEKEYSQEEIEKVCEHLTFDSMQKNSSCNNENLTKMLKEKHEYETKDEKFNFIREGKVGSYKKEMNEEEIKRVEEYMNFPDFKEHGFEYKN</sequence>
<dbReference type="AlphaFoldDB" id="A0A9J6CA11"/>
<keyword evidence="2" id="KW-0808">Transferase</keyword>
<dbReference type="OrthoDB" id="205623at2759"/>
<evidence type="ECO:0000256" key="1">
    <source>
        <dbReference type="ARBA" id="ARBA00005771"/>
    </source>
</evidence>
<accession>A0A9J6CA11</accession>
<keyword evidence="5" id="KW-1185">Reference proteome</keyword>
<evidence type="ECO:0000256" key="2">
    <source>
        <dbReference type="ARBA" id="ARBA00022679"/>
    </source>
</evidence>
<dbReference type="InterPro" id="IPR000863">
    <property type="entry name" value="Sulfotransferase_dom"/>
</dbReference>
<dbReference type="SUPFAM" id="SSF52540">
    <property type="entry name" value="P-loop containing nucleoside triphosphate hydrolases"/>
    <property type="match status" value="1"/>
</dbReference>
<organism evidence="4 5">
    <name type="scientific">Polypedilum vanderplanki</name>
    <name type="common">Sleeping chironomid midge</name>
    <dbReference type="NCBI Taxonomy" id="319348"/>
    <lineage>
        <taxon>Eukaryota</taxon>
        <taxon>Metazoa</taxon>
        <taxon>Ecdysozoa</taxon>
        <taxon>Arthropoda</taxon>
        <taxon>Hexapoda</taxon>
        <taxon>Insecta</taxon>
        <taxon>Pterygota</taxon>
        <taxon>Neoptera</taxon>
        <taxon>Endopterygota</taxon>
        <taxon>Diptera</taxon>
        <taxon>Nematocera</taxon>
        <taxon>Chironomoidea</taxon>
        <taxon>Chironomidae</taxon>
        <taxon>Chironominae</taxon>
        <taxon>Polypedilum</taxon>
        <taxon>Polypedilum</taxon>
    </lineage>
</organism>
<name>A0A9J6CA11_POLVA</name>
<dbReference type="EMBL" id="JADBJN010000002">
    <property type="protein sequence ID" value="KAG5678969.1"/>
    <property type="molecule type" value="Genomic_DNA"/>
</dbReference>
<evidence type="ECO:0000259" key="3">
    <source>
        <dbReference type="Pfam" id="PF00685"/>
    </source>
</evidence>
<dbReference type="PANTHER" id="PTHR11783">
    <property type="entry name" value="SULFOTRANSFERASE SULT"/>
    <property type="match status" value="1"/>
</dbReference>
<protein>
    <recommendedName>
        <fullName evidence="3">Sulfotransferase domain-containing protein</fullName>
    </recommendedName>
</protein>
<comment type="similarity">
    <text evidence="1">Belongs to the sulfotransferase 1 family.</text>
</comment>
<reference evidence="4" key="1">
    <citation type="submission" date="2021-03" db="EMBL/GenBank/DDBJ databases">
        <title>Chromosome level genome of the anhydrobiotic midge Polypedilum vanderplanki.</title>
        <authorList>
            <person name="Yoshida Y."/>
            <person name="Kikawada T."/>
            <person name="Gusev O."/>
        </authorList>
    </citation>
    <scope>NUCLEOTIDE SEQUENCE</scope>
    <source>
        <strain evidence="4">NIAS01</strain>
        <tissue evidence="4">Whole body or cell culture</tissue>
    </source>
</reference>
<dbReference type="Pfam" id="PF00685">
    <property type="entry name" value="Sulfotransfer_1"/>
    <property type="match status" value="1"/>
</dbReference>
<evidence type="ECO:0000313" key="5">
    <source>
        <dbReference type="Proteomes" id="UP001107558"/>
    </source>
</evidence>
<dbReference type="Proteomes" id="UP001107558">
    <property type="component" value="Chromosome 2"/>
</dbReference>
<comment type="caution">
    <text evidence="4">The sequence shown here is derived from an EMBL/GenBank/DDBJ whole genome shotgun (WGS) entry which is preliminary data.</text>
</comment>
<feature type="domain" description="Sulfotransferase" evidence="3">
    <location>
        <begin position="57"/>
        <end position="309"/>
    </location>
</feature>
<dbReference type="Gene3D" id="3.40.50.300">
    <property type="entry name" value="P-loop containing nucleotide triphosphate hydrolases"/>
    <property type="match status" value="1"/>
</dbReference>
<dbReference type="GO" id="GO:0008146">
    <property type="term" value="F:sulfotransferase activity"/>
    <property type="evidence" value="ECO:0007669"/>
    <property type="project" value="InterPro"/>
</dbReference>
<proteinExistence type="inferred from homology"/>